<dbReference type="EMBL" id="LXQA010762240">
    <property type="protein sequence ID" value="MCI69747.1"/>
    <property type="molecule type" value="Genomic_DNA"/>
</dbReference>
<accession>A0A392UA85</accession>
<organism evidence="1 2">
    <name type="scientific">Trifolium medium</name>
    <dbReference type="NCBI Taxonomy" id="97028"/>
    <lineage>
        <taxon>Eukaryota</taxon>
        <taxon>Viridiplantae</taxon>
        <taxon>Streptophyta</taxon>
        <taxon>Embryophyta</taxon>
        <taxon>Tracheophyta</taxon>
        <taxon>Spermatophyta</taxon>
        <taxon>Magnoliopsida</taxon>
        <taxon>eudicotyledons</taxon>
        <taxon>Gunneridae</taxon>
        <taxon>Pentapetalae</taxon>
        <taxon>rosids</taxon>
        <taxon>fabids</taxon>
        <taxon>Fabales</taxon>
        <taxon>Fabaceae</taxon>
        <taxon>Papilionoideae</taxon>
        <taxon>50 kb inversion clade</taxon>
        <taxon>NPAAA clade</taxon>
        <taxon>Hologalegina</taxon>
        <taxon>IRL clade</taxon>
        <taxon>Trifolieae</taxon>
        <taxon>Trifolium</taxon>
    </lineage>
</organism>
<keyword evidence="2" id="KW-1185">Reference proteome</keyword>
<proteinExistence type="predicted"/>
<dbReference type="Proteomes" id="UP000265520">
    <property type="component" value="Unassembled WGS sequence"/>
</dbReference>
<name>A0A392UA85_9FABA</name>
<evidence type="ECO:0000313" key="1">
    <source>
        <dbReference type="EMBL" id="MCI69747.1"/>
    </source>
</evidence>
<comment type="caution">
    <text evidence="1">The sequence shown here is derived from an EMBL/GenBank/DDBJ whole genome shotgun (WGS) entry which is preliminary data.</text>
</comment>
<evidence type="ECO:0000313" key="2">
    <source>
        <dbReference type="Proteomes" id="UP000265520"/>
    </source>
</evidence>
<protein>
    <submittedName>
        <fullName evidence="1">Uncharacterized protein</fullName>
    </submittedName>
</protein>
<sequence>MQFLCVYVRMAAASFYFAGDL</sequence>
<dbReference type="AlphaFoldDB" id="A0A392UA85"/>
<reference evidence="1 2" key="1">
    <citation type="journal article" date="2018" name="Front. Plant Sci.">
        <title>Red Clover (Trifolium pratense) and Zigzag Clover (T. medium) - A Picture of Genomic Similarities and Differences.</title>
        <authorList>
            <person name="Dluhosova J."/>
            <person name="Istvanek J."/>
            <person name="Nedelnik J."/>
            <person name="Repkova J."/>
        </authorList>
    </citation>
    <scope>NUCLEOTIDE SEQUENCE [LARGE SCALE GENOMIC DNA]</scope>
    <source>
        <strain evidence="2">cv. 10/8</strain>
        <tissue evidence="1">Leaf</tissue>
    </source>
</reference>